<evidence type="ECO:0008006" key="3">
    <source>
        <dbReference type="Google" id="ProtNLM"/>
    </source>
</evidence>
<name>A0A1I3QZV2_9SPHI</name>
<dbReference type="Pfam" id="PF19420">
    <property type="entry name" value="DDAH_eukar"/>
    <property type="match status" value="1"/>
</dbReference>
<protein>
    <recommendedName>
        <fullName evidence="3">Amidinotransferase</fullName>
    </recommendedName>
</protein>
<dbReference type="Gene3D" id="3.75.10.10">
    <property type="entry name" value="L-arginine/glycine Amidinotransferase, Chain A"/>
    <property type="match status" value="1"/>
</dbReference>
<sequence>MTLLMIRPVLFGYNAQTAVNNAFQVPEAGDNVEIQQHAVREFDAFVEKLRSNDMDVHVVQDTEMPHTPDSVFPNNWISFHEDGSLVLYPMFAENRRLERKPAVFESIQKRFVIHRTLDYTPNEAEGKFLEGTGSFVLDRVNKIAYACRSPRTDESLFRLFCKQMGYQPVVFDAFDERGQAIYHTNVMMCIADRYAVIALDSIAPSDRSSVSQILETSGKIQIPISMRQMKAFAGNMLQVKNRPGKRFLIMSTQAYRSLHTEQLEQLTAFNPILHTSLDTIERNGGGSARCMIAEVFLPERAG</sequence>
<dbReference type="EMBL" id="FOQO01000009">
    <property type="protein sequence ID" value="SFJ38677.1"/>
    <property type="molecule type" value="Genomic_DNA"/>
</dbReference>
<dbReference type="InterPro" id="IPR014541">
    <property type="entry name" value="Amdntrnsf_FN0238"/>
</dbReference>
<dbReference type="SUPFAM" id="SSF55909">
    <property type="entry name" value="Pentein"/>
    <property type="match status" value="1"/>
</dbReference>
<organism evidence="1 2">
    <name type="scientific">Parapedobacter indicus</name>
    <dbReference type="NCBI Taxonomy" id="1477437"/>
    <lineage>
        <taxon>Bacteria</taxon>
        <taxon>Pseudomonadati</taxon>
        <taxon>Bacteroidota</taxon>
        <taxon>Sphingobacteriia</taxon>
        <taxon>Sphingobacteriales</taxon>
        <taxon>Sphingobacteriaceae</taxon>
        <taxon>Parapedobacter</taxon>
    </lineage>
</organism>
<reference evidence="1 2" key="1">
    <citation type="submission" date="2016-10" db="EMBL/GenBank/DDBJ databases">
        <authorList>
            <person name="de Groot N.N."/>
        </authorList>
    </citation>
    <scope>NUCLEOTIDE SEQUENCE [LARGE SCALE GENOMIC DNA]</scope>
    <source>
        <strain evidence="1 2">RK1</strain>
    </source>
</reference>
<dbReference type="PIRSF" id="PIRSF028188">
    <property type="entry name" value="Amdntrnsf_FN0238"/>
    <property type="match status" value="1"/>
</dbReference>
<evidence type="ECO:0000313" key="1">
    <source>
        <dbReference type="EMBL" id="SFJ38677.1"/>
    </source>
</evidence>
<dbReference type="RefSeq" id="WP_245893289.1">
    <property type="nucleotide sequence ID" value="NZ_FOQO01000009.1"/>
</dbReference>
<accession>A0A1I3QZV2</accession>
<proteinExistence type="predicted"/>
<gene>
    <name evidence="1" type="ORF">SAMN05444682_109159</name>
</gene>
<dbReference type="NCBIfam" id="NF046062">
    <property type="entry name" value="citrull_CtlX"/>
    <property type="match status" value="1"/>
</dbReference>
<dbReference type="Proteomes" id="UP000198670">
    <property type="component" value="Unassembled WGS sequence"/>
</dbReference>
<dbReference type="PANTHER" id="PTHR43224">
    <property type="entry name" value="AMIDINOTRANSFERASE"/>
    <property type="match status" value="1"/>
</dbReference>
<dbReference type="STRING" id="1477437.SAMN05444682_109159"/>
<keyword evidence="2" id="KW-1185">Reference proteome</keyword>
<dbReference type="PANTHER" id="PTHR43224:SF1">
    <property type="entry name" value="AMIDINOTRANSFERASE"/>
    <property type="match status" value="1"/>
</dbReference>
<evidence type="ECO:0000313" key="2">
    <source>
        <dbReference type="Proteomes" id="UP000198670"/>
    </source>
</evidence>
<dbReference type="AlphaFoldDB" id="A0A1I3QZV2"/>